<evidence type="ECO:0000313" key="1">
    <source>
        <dbReference type="EMBL" id="QTH24744.1"/>
    </source>
</evidence>
<dbReference type="RefSeq" id="WP_208634466.1">
    <property type="nucleotide sequence ID" value="NZ_CP059320.1"/>
</dbReference>
<proteinExistence type="predicted"/>
<dbReference type="AlphaFoldDB" id="A0A975D8N0"/>
<reference evidence="1" key="2">
    <citation type="submission" date="2021-04" db="EMBL/GenBank/DDBJ databases">
        <title>Isolation and genomic analysis of the ibuprofen-degrading bacterium Sphingomonas strain MPO218.</title>
        <authorList>
            <person name="Aulestia M."/>
            <person name="Flores A."/>
            <person name="Mangas E.L."/>
            <person name="Perez-Pulido A.J."/>
            <person name="Santero E."/>
            <person name="Camacho E.M."/>
        </authorList>
    </citation>
    <scope>NUCLEOTIDE SEQUENCE</scope>
    <source>
        <strain evidence="1">MPO218</strain>
        <plasmid evidence="1">pIBU218</plasmid>
    </source>
</reference>
<reference evidence="1" key="1">
    <citation type="submission" date="2020-07" db="EMBL/GenBank/DDBJ databases">
        <authorList>
            <person name="Camacho E."/>
        </authorList>
    </citation>
    <scope>NUCLEOTIDE SEQUENCE</scope>
    <source>
        <strain evidence="1">MPO218</strain>
        <plasmid evidence="1">pIBU218</plasmid>
    </source>
</reference>
<accession>A0A975D8N0</accession>
<dbReference type="EMBL" id="CP059320">
    <property type="protein sequence ID" value="QTH24744.1"/>
    <property type="molecule type" value="Genomic_DNA"/>
</dbReference>
<gene>
    <name evidence="1" type="ORF">HRJ34_28090</name>
</gene>
<geneLocation type="plasmid" evidence="1 2">
    <name>pIBU218</name>
</geneLocation>
<evidence type="ECO:0000313" key="2">
    <source>
        <dbReference type="Proteomes" id="UP000664914"/>
    </source>
</evidence>
<organism evidence="1 2">
    <name type="scientific">Rhizorhabdus wittichii</name>
    <dbReference type="NCBI Taxonomy" id="160791"/>
    <lineage>
        <taxon>Bacteria</taxon>
        <taxon>Pseudomonadati</taxon>
        <taxon>Pseudomonadota</taxon>
        <taxon>Alphaproteobacteria</taxon>
        <taxon>Sphingomonadales</taxon>
        <taxon>Sphingomonadaceae</taxon>
        <taxon>Rhizorhabdus</taxon>
    </lineage>
</organism>
<dbReference type="Proteomes" id="UP000664914">
    <property type="component" value="Plasmid pIBU218"/>
</dbReference>
<sequence length="156" mass="17960">MNCELIGRLVTEEGFAFQSWQDRYGKGVWATLGFWQDHMDIVRDLSWDGEDQILFPAMDYVFSANWLPVETGRTFAEAAQNLEARLLLLPQDQLADGSEWRKLVCKALLDLREAHSGLYRNGERIKWPEPLDDLPETFEAAVEWLAASERAWVGEL</sequence>
<protein>
    <submittedName>
        <fullName evidence="1">Uncharacterized protein</fullName>
    </submittedName>
</protein>
<keyword evidence="1" id="KW-0614">Plasmid</keyword>
<name>A0A975D8N0_9SPHN</name>